<evidence type="ECO:0000313" key="4">
    <source>
        <dbReference type="EMBL" id="UZX19737.1"/>
    </source>
</evidence>
<dbReference type="PANTHER" id="PTHR16305">
    <property type="entry name" value="TESTICULAR SOLUBLE ADENYLYL CYCLASE"/>
    <property type="match status" value="1"/>
</dbReference>
<keyword evidence="1" id="KW-0547">Nucleotide-binding</keyword>
<dbReference type="RefSeq" id="WP_267258016.1">
    <property type="nucleotide sequence ID" value="NZ_CP084204.1"/>
</dbReference>
<organism evidence="4 5">
    <name type="scientific">Streptomyces tanashiensis</name>
    <dbReference type="NCBI Taxonomy" id="67367"/>
    <lineage>
        <taxon>Bacteria</taxon>
        <taxon>Bacillati</taxon>
        <taxon>Actinomycetota</taxon>
        <taxon>Actinomycetes</taxon>
        <taxon>Kitasatosporales</taxon>
        <taxon>Streptomycetaceae</taxon>
        <taxon>Streptomyces</taxon>
    </lineage>
</organism>
<sequence>MAPNAVNRQFAAITVHWADRSAVGRTRESMDVGSIDARTRGIRGRARELEWIGKLVDAADGPGPKVLVLTGEPGTGKSTLLDHAAAEAEARGRRVLRVRGCEGELGLDLAGAHQLLRPVLRDAERLPARQRNALRHAFGEDDGDEQQTPDPLVIRTGVLTLLSEAATERPVFIVVDDAQWLDVGSLDVLAFVARRLEGERIALLLAAREEAVPVRFDRDFPHLTAEPLDRAEAGLLLDEQPRPPRGKARARILEQASGNPLALIELARAYADEAGDPGSDSIDSLPLTARLERLFAAGLPDLPEPTRRALLLAAAAGTDRLSDVLHAAPGLDEPEVWRPAEQAGLVRVESGDIRLRHPLVRVAIYQAASFADRREAHLALAAALAHEPDRRAWHLAAAALGPDEAVADALAESAERSRRRGGYAAAATAWERAAELTPDCEHRAGRLLAASAAAMYAGYPQWVGDIAARVATLTDDPQKLAEASLRGGWSLAVTLRHDDALGFLLPVAESMATAAPELALDALGTASTPAYNSGDPFYRTELERIRTLIAPRPDRSDGLWTQLVSQPFAGREAALEHLNHKVDILREASLPDLVVLGATAWILDESETAVRLLGQAVDHHLRAATAGTNCTVAQALGLALFESGAWTAAQSMAEDAFGLAAEAGADNVSVGSLILQSTLRAARGDHVGARAQAADAVRGTDLRKSRSLYVRHCHALGMAAFAEGDHTTAYEHLRRAFTQDFHPAPVHHHASLYYLADLAAAAVRAGQTNDARAVLRAVERSLGTTRSARLDAIVSRASALLSEPDGAEPHFRAALADPASARWPFEHACTLLDFGEWLRRHRRAAEARPLLSTALEIFERLDAQPWIARSIAELRAAGVSVADSRAPEAVAGLTPQELQIAQLAAEGLTNRDIGARLYLSPRTIGFHLHKIFPKLGITGRAQLRDILGP</sequence>
<protein>
    <submittedName>
        <fullName evidence="4">AAA family ATPase</fullName>
    </submittedName>
</protein>
<dbReference type="InterPro" id="IPR016032">
    <property type="entry name" value="Sig_transdc_resp-reg_C-effctor"/>
</dbReference>
<dbReference type="CDD" id="cd06170">
    <property type="entry name" value="LuxR_C_like"/>
    <property type="match status" value="1"/>
</dbReference>
<feature type="domain" description="HTH luxR-type" evidence="3">
    <location>
        <begin position="886"/>
        <end position="949"/>
    </location>
</feature>
<evidence type="ECO:0000256" key="1">
    <source>
        <dbReference type="ARBA" id="ARBA00022741"/>
    </source>
</evidence>
<dbReference type="InterPro" id="IPR041664">
    <property type="entry name" value="AAA_16"/>
</dbReference>
<accession>A0ABY6QSR5</accession>
<dbReference type="GeneID" id="95598347"/>
<dbReference type="Pfam" id="PF13191">
    <property type="entry name" value="AAA_16"/>
    <property type="match status" value="1"/>
</dbReference>
<evidence type="ECO:0000313" key="5">
    <source>
        <dbReference type="Proteomes" id="UP001164506"/>
    </source>
</evidence>
<dbReference type="Gene3D" id="1.10.10.10">
    <property type="entry name" value="Winged helix-like DNA-binding domain superfamily/Winged helix DNA-binding domain"/>
    <property type="match status" value="1"/>
</dbReference>
<dbReference type="PROSITE" id="PS50043">
    <property type="entry name" value="HTH_LUXR_2"/>
    <property type="match status" value="1"/>
</dbReference>
<dbReference type="Proteomes" id="UP001164506">
    <property type="component" value="Chromosome"/>
</dbReference>
<dbReference type="SUPFAM" id="SSF48452">
    <property type="entry name" value="TPR-like"/>
    <property type="match status" value="1"/>
</dbReference>
<name>A0ABY6QSR5_9ACTN</name>
<gene>
    <name evidence="4" type="ORF">LDH80_02855</name>
</gene>
<proteinExistence type="predicted"/>
<dbReference type="InterPro" id="IPR000792">
    <property type="entry name" value="Tscrpt_reg_LuxR_C"/>
</dbReference>
<dbReference type="Pfam" id="PF00196">
    <property type="entry name" value="GerE"/>
    <property type="match status" value="1"/>
</dbReference>
<dbReference type="InterPro" id="IPR011990">
    <property type="entry name" value="TPR-like_helical_dom_sf"/>
</dbReference>
<dbReference type="SUPFAM" id="SSF46894">
    <property type="entry name" value="C-terminal effector domain of the bipartite response regulators"/>
    <property type="match status" value="1"/>
</dbReference>
<dbReference type="PANTHER" id="PTHR16305:SF35">
    <property type="entry name" value="TRANSCRIPTIONAL ACTIVATOR DOMAIN"/>
    <property type="match status" value="1"/>
</dbReference>
<dbReference type="SMART" id="SM00421">
    <property type="entry name" value="HTH_LUXR"/>
    <property type="match status" value="1"/>
</dbReference>
<evidence type="ECO:0000259" key="3">
    <source>
        <dbReference type="PROSITE" id="PS50043"/>
    </source>
</evidence>
<dbReference type="SMART" id="SM00382">
    <property type="entry name" value="AAA"/>
    <property type="match status" value="1"/>
</dbReference>
<dbReference type="PRINTS" id="PR00038">
    <property type="entry name" value="HTHLUXR"/>
</dbReference>
<dbReference type="SUPFAM" id="SSF52540">
    <property type="entry name" value="P-loop containing nucleoside triphosphate hydrolases"/>
    <property type="match status" value="1"/>
</dbReference>
<dbReference type="Gene3D" id="1.25.40.10">
    <property type="entry name" value="Tetratricopeptide repeat domain"/>
    <property type="match status" value="1"/>
</dbReference>
<keyword evidence="5" id="KW-1185">Reference proteome</keyword>
<evidence type="ECO:0000256" key="2">
    <source>
        <dbReference type="ARBA" id="ARBA00022840"/>
    </source>
</evidence>
<reference evidence="4" key="1">
    <citation type="submission" date="2021-09" db="EMBL/GenBank/DDBJ databases">
        <title>Complete genome sequence and metabolic characterization of Streptomyces tanashiensis DSM 731 the producer of antibacterial Kalafungin and diverse secondary metabolites.</title>
        <authorList>
            <person name="Abbasi M.N."/>
            <person name="Anwar M.N."/>
            <person name="Alam K."/>
            <person name="Shoaib M."/>
            <person name="Lin Z."/>
            <person name="Hayat M."/>
            <person name="Ali M.I."/>
            <person name="Malik H.M.T."/>
            <person name="Ahmed I."/>
            <person name="Li A."/>
            <person name="Hailong Wang H."/>
            <person name="Zhang Y."/>
        </authorList>
    </citation>
    <scope>NUCLEOTIDE SEQUENCE</scope>
    <source>
        <strain evidence="4">Kala</strain>
    </source>
</reference>
<dbReference type="InterPro" id="IPR027417">
    <property type="entry name" value="P-loop_NTPase"/>
</dbReference>
<dbReference type="EMBL" id="CP084204">
    <property type="protein sequence ID" value="UZX19737.1"/>
    <property type="molecule type" value="Genomic_DNA"/>
</dbReference>
<dbReference type="InterPro" id="IPR003593">
    <property type="entry name" value="AAA+_ATPase"/>
</dbReference>
<keyword evidence="2" id="KW-0067">ATP-binding</keyword>
<dbReference type="Gene3D" id="3.40.50.300">
    <property type="entry name" value="P-loop containing nucleotide triphosphate hydrolases"/>
    <property type="match status" value="1"/>
</dbReference>
<dbReference type="InterPro" id="IPR036388">
    <property type="entry name" value="WH-like_DNA-bd_sf"/>
</dbReference>